<sequence length="88" mass="10401">MSWRLLVHQEKMMSAGKKELKMNFVCWKIFSSLHMLKQMYSILESFNFFSTHVFFESVRYVPLSNICDNASAQVFKKAEEFFVTLSMA</sequence>
<dbReference type="EMBL" id="JAHWGI010001034">
    <property type="protein sequence ID" value="KAK3921475.1"/>
    <property type="molecule type" value="Genomic_DNA"/>
</dbReference>
<protein>
    <submittedName>
        <fullName evidence="1">Angiotensin-converting enzyme 2</fullName>
    </submittedName>
</protein>
<gene>
    <name evidence="1" type="ORF">KUF71_001254</name>
</gene>
<evidence type="ECO:0000313" key="1">
    <source>
        <dbReference type="EMBL" id="KAK3921475.1"/>
    </source>
</evidence>
<reference evidence="1" key="2">
    <citation type="journal article" date="2023" name="BMC Genomics">
        <title>Pest status, molecular evolution, and epigenetic factors derived from the genome assembly of Frankliniella fusca, a thysanopteran phytovirus vector.</title>
        <authorList>
            <person name="Catto M.A."/>
            <person name="Labadie P.E."/>
            <person name="Jacobson A.L."/>
            <person name="Kennedy G.G."/>
            <person name="Srinivasan R."/>
            <person name="Hunt B.G."/>
        </authorList>
    </citation>
    <scope>NUCLEOTIDE SEQUENCE</scope>
    <source>
        <strain evidence="1">PL_HMW_Pooled</strain>
    </source>
</reference>
<organism evidence="1 2">
    <name type="scientific">Frankliniella fusca</name>
    <dbReference type="NCBI Taxonomy" id="407009"/>
    <lineage>
        <taxon>Eukaryota</taxon>
        <taxon>Metazoa</taxon>
        <taxon>Ecdysozoa</taxon>
        <taxon>Arthropoda</taxon>
        <taxon>Hexapoda</taxon>
        <taxon>Insecta</taxon>
        <taxon>Pterygota</taxon>
        <taxon>Neoptera</taxon>
        <taxon>Paraneoptera</taxon>
        <taxon>Thysanoptera</taxon>
        <taxon>Terebrantia</taxon>
        <taxon>Thripoidea</taxon>
        <taxon>Thripidae</taxon>
        <taxon>Frankliniella</taxon>
    </lineage>
</organism>
<evidence type="ECO:0000313" key="2">
    <source>
        <dbReference type="Proteomes" id="UP001219518"/>
    </source>
</evidence>
<reference evidence="1" key="1">
    <citation type="submission" date="2021-07" db="EMBL/GenBank/DDBJ databases">
        <authorList>
            <person name="Catto M.A."/>
            <person name="Jacobson A."/>
            <person name="Kennedy G."/>
            <person name="Labadie P."/>
            <person name="Hunt B.G."/>
            <person name="Srinivasan R."/>
        </authorList>
    </citation>
    <scope>NUCLEOTIDE SEQUENCE</scope>
    <source>
        <strain evidence="1">PL_HMW_Pooled</strain>
        <tissue evidence="1">Head</tissue>
    </source>
</reference>
<keyword evidence="2" id="KW-1185">Reference proteome</keyword>
<dbReference type="Proteomes" id="UP001219518">
    <property type="component" value="Unassembled WGS sequence"/>
</dbReference>
<dbReference type="AlphaFoldDB" id="A0AAE1HHI7"/>
<proteinExistence type="predicted"/>
<comment type="caution">
    <text evidence="1">The sequence shown here is derived from an EMBL/GenBank/DDBJ whole genome shotgun (WGS) entry which is preliminary data.</text>
</comment>
<name>A0AAE1HHI7_9NEOP</name>
<accession>A0AAE1HHI7</accession>